<dbReference type="OrthoDB" id="551431at2759"/>
<dbReference type="GO" id="GO:0005737">
    <property type="term" value="C:cytoplasm"/>
    <property type="evidence" value="ECO:0007669"/>
    <property type="project" value="TreeGrafter"/>
</dbReference>
<dbReference type="AlphaFoldDB" id="A0A4P9W8W3"/>
<sequence>HIFDPVLTDLDKRLATHYGFTVIVENERGSRPITRPTLFYMPHCGLPLYSSVLRSNWSPKTLPLLAIIGNSFDAYAMHPQLHRQGPFVQRALKRVVECPFPDEFPGGISVFNNTGLHLFGDGGGGRKD</sequence>
<dbReference type="PANTHER" id="PTHR28626:SF3">
    <property type="entry name" value="SRR1-LIKE PROTEIN"/>
    <property type="match status" value="1"/>
</dbReference>
<feature type="domain" description="SRR1-like" evidence="2">
    <location>
        <begin position="2"/>
        <end position="117"/>
    </location>
</feature>
<evidence type="ECO:0000259" key="2">
    <source>
        <dbReference type="Pfam" id="PF07985"/>
    </source>
</evidence>
<dbReference type="InterPro" id="IPR040044">
    <property type="entry name" value="SRR1L"/>
</dbReference>
<dbReference type="Proteomes" id="UP000269721">
    <property type="component" value="Unassembled WGS sequence"/>
</dbReference>
<comment type="similarity">
    <text evidence="1">Belongs to the SRR1 family.</text>
</comment>
<dbReference type="PANTHER" id="PTHR28626">
    <property type="entry name" value="SRR1-LIKE PROTEIN"/>
    <property type="match status" value="1"/>
</dbReference>
<proteinExistence type="inferred from homology"/>
<gene>
    <name evidence="3" type="ORF">BDK51DRAFT_16068</name>
</gene>
<reference evidence="4" key="1">
    <citation type="journal article" date="2018" name="Nat. Microbiol.">
        <title>Leveraging single-cell genomics to expand the fungal tree of life.</title>
        <authorList>
            <person name="Ahrendt S.R."/>
            <person name="Quandt C.A."/>
            <person name="Ciobanu D."/>
            <person name="Clum A."/>
            <person name="Salamov A."/>
            <person name="Andreopoulos B."/>
            <person name="Cheng J.F."/>
            <person name="Woyke T."/>
            <person name="Pelin A."/>
            <person name="Henrissat B."/>
            <person name="Reynolds N.K."/>
            <person name="Benny G.L."/>
            <person name="Smith M.E."/>
            <person name="James T.Y."/>
            <person name="Grigoriev I.V."/>
        </authorList>
    </citation>
    <scope>NUCLEOTIDE SEQUENCE [LARGE SCALE GENOMIC DNA]</scope>
</reference>
<accession>A0A4P9W8W3</accession>
<dbReference type="EMBL" id="KZ996461">
    <property type="protein sequence ID" value="RKO88814.1"/>
    <property type="molecule type" value="Genomic_DNA"/>
</dbReference>
<dbReference type="GO" id="GO:0005634">
    <property type="term" value="C:nucleus"/>
    <property type="evidence" value="ECO:0007669"/>
    <property type="project" value="TreeGrafter"/>
</dbReference>
<protein>
    <recommendedName>
        <fullName evidence="2">SRR1-like domain-containing protein</fullName>
    </recommendedName>
</protein>
<evidence type="ECO:0000256" key="1">
    <source>
        <dbReference type="ARBA" id="ARBA00009856"/>
    </source>
</evidence>
<organism evidence="3 4">
    <name type="scientific">Blyttiomyces helicus</name>
    <dbReference type="NCBI Taxonomy" id="388810"/>
    <lineage>
        <taxon>Eukaryota</taxon>
        <taxon>Fungi</taxon>
        <taxon>Fungi incertae sedis</taxon>
        <taxon>Chytridiomycota</taxon>
        <taxon>Chytridiomycota incertae sedis</taxon>
        <taxon>Chytridiomycetes</taxon>
        <taxon>Chytridiomycetes incertae sedis</taxon>
        <taxon>Blyttiomyces</taxon>
    </lineage>
</organism>
<dbReference type="InterPro" id="IPR012942">
    <property type="entry name" value="SRR1-like"/>
</dbReference>
<feature type="non-terminal residue" evidence="3">
    <location>
        <position position="1"/>
    </location>
</feature>
<name>A0A4P9W8W3_9FUNG</name>
<keyword evidence="4" id="KW-1185">Reference proteome</keyword>
<evidence type="ECO:0000313" key="4">
    <source>
        <dbReference type="Proteomes" id="UP000269721"/>
    </source>
</evidence>
<evidence type="ECO:0000313" key="3">
    <source>
        <dbReference type="EMBL" id="RKO88814.1"/>
    </source>
</evidence>
<dbReference type="Pfam" id="PF07985">
    <property type="entry name" value="SRR1"/>
    <property type="match status" value="1"/>
</dbReference>